<dbReference type="NCBIfam" id="NF033212">
    <property type="entry name" value="SapB_AmfS_lanti"/>
    <property type="match status" value="1"/>
</dbReference>
<proteinExistence type="predicted"/>
<evidence type="ECO:0000313" key="1">
    <source>
        <dbReference type="EMBL" id="SNS38923.1"/>
    </source>
</evidence>
<dbReference type="RefSeq" id="WP_089207185.1">
    <property type="nucleotide sequence ID" value="NZ_CP109068.1"/>
</dbReference>
<name>A0A239E4L3_9ACTN</name>
<dbReference type="Proteomes" id="UP000198282">
    <property type="component" value="Unassembled WGS sequence"/>
</dbReference>
<accession>A0A239E4L3</accession>
<evidence type="ECO:0000313" key="2">
    <source>
        <dbReference type="Proteomes" id="UP000198282"/>
    </source>
</evidence>
<dbReference type="Pfam" id="PF19402">
    <property type="entry name" value="RamS"/>
    <property type="match status" value="1"/>
</dbReference>
<sequence length="47" mass="4376">MVLLDLQTLEAPGGGHGGGGGGGGGSTLTVLGCASVTPSNLSLILCH</sequence>
<gene>
    <name evidence="1" type="ORF">SAMN05216276_1008193</name>
</gene>
<dbReference type="InterPro" id="IPR045825">
    <property type="entry name" value="RamS"/>
</dbReference>
<keyword evidence="2" id="KW-1185">Reference proteome</keyword>
<organism evidence="1 2">
    <name type="scientific">Streptosporangium subroseum</name>
    <dbReference type="NCBI Taxonomy" id="106412"/>
    <lineage>
        <taxon>Bacteria</taxon>
        <taxon>Bacillati</taxon>
        <taxon>Actinomycetota</taxon>
        <taxon>Actinomycetes</taxon>
        <taxon>Streptosporangiales</taxon>
        <taxon>Streptosporangiaceae</taxon>
        <taxon>Streptosporangium</taxon>
    </lineage>
</organism>
<reference evidence="1 2" key="1">
    <citation type="submission" date="2017-06" db="EMBL/GenBank/DDBJ databases">
        <authorList>
            <person name="Kim H.J."/>
            <person name="Triplett B.A."/>
        </authorList>
    </citation>
    <scope>NUCLEOTIDE SEQUENCE [LARGE SCALE GENOMIC DNA]</scope>
    <source>
        <strain evidence="1 2">CGMCC 4.2132</strain>
    </source>
</reference>
<evidence type="ECO:0008006" key="3">
    <source>
        <dbReference type="Google" id="ProtNLM"/>
    </source>
</evidence>
<dbReference type="AlphaFoldDB" id="A0A239E4L3"/>
<dbReference type="EMBL" id="FZOD01000008">
    <property type="protein sequence ID" value="SNS38923.1"/>
    <property type="molecule type" value="Genomic_DNA"/>
</dbReference>
<protein>
    <recommendedName>
        <fullName evidence="3">SapB/AmfS family lantipeptide</fullName>
    </recommendedName>
</protein>